<dbReference type="Proteomes" id="UP000616837">
    <property type="component" value="Unassembled WGS sequence"/>
</dbReference>
<gene>
    <name evidence="1" type="ORF">H9564_00490</name>
</gene>
<accession>A0ABR8PA99</accession>
<dbReference type="RefSeq" id="WP_191683634.1">
    <property type="nucleotide sequence ID" value="NZ_JACSQW010000001.1"/>
</dbReference>
<comment type="caution">
    <text evidence="1">The sequence shown here is derived from an EMBL/GenBank/DDBJ whole genome shotgun (WGS) entry which is preliminary data.</text>
</comment>
<protein>
    <recommendedName>
        <fullName evidence="3">YolD-like family protein</fullName>
    </recommendedName>
</protein>
<evidence type="ECO:0008006" key="3">
    <source>
        <dbReference type="Google" id="ProtNLM"/>
    </source>
</evidence>
<dbReference type="EMBL" id="JACSQW010000001">
    <property type="protein sequence ID" value="MBD7894230.1"/>
    <property type="molecule type" value="Genomic_DNA"/>
</dbReference>
<name>A0ABR8PA99_9LACO</name>
<organism evidence="1 2">
    <name type="scientific">Limosilactobacillus avistercoris</name>
    <dbReference type="NCBI Taxonomy" id="2762243"/>
    <lineage>
        <taxon>Bacteria</taxon>
        <taxon>Bacillati</taxon>
        <taxon>Bacillota</taxon>
        <taxon>Bacilli</taxon>
        <taxon>Lactobacillales</taxon>
        <taxon>Lactobacillaceae</taxon>
        <taxon>Limosilactobacillus</taxon>
    </lineage>
</organism>
<proteinExistence type="predicted"/>
<keyword evidence="2" id="KW-1185">Reference proteome</keyword>
<evidence type="ECO:0000313" key="2">
    <source>
        <dbReference type="Proteomes" id="UP000616837"/>
    </source>
</evidence>
<reference evidence="1 2" key="1">
    <citation type="submission" date="2020-08" db="EMBL/GenBank/DDBJ databases">
        <title>A Genomic Blueprint of the Chicken Gut Microbiome.</title>
        <authorList>
            <person name="Gilroy R."/>
            <person name="Ravi A."/>
            <person name="Getino M."/>
            <person name="Pursley I."/>
            <person name="Horton D.L."/>
            <person name="Alikhan N.-F."/>
            <person name="Baker D."/>
            <person name="Gharbi K."/>
            <person name="Hall N."/>
            <person name="Watson M."/>
            <person name="Adriaenssens E.M."/>
            <person name="Foster-Nyarko E."/>
            <person name="Jarju S."/>
            <person name="Secka A."/>
            <person name="Antonio M."/>
            <person name="Oren A."/>
            <person name="Chaudhuri R."/>
            <person name="La Ragione R.M."/>
            <person name="Hildebrand F."/>
            <person name="Pallen M.J."/>
        </authorList>
    </citation>
    <scope>NUCLEOTIDE SEQUENCE [LARGE SCALE GENOMIC DNA]</scope>
    <source>
        <strain evidence="1 2">Sa3CUN2</strain>
    </source>
</reference>
<sequence length="139" mass="15973">MIDEKKIIEQKLFSDTSRYNDIINRPYQPSKGHLPMLRSDRAGQFAPFAALTGFGNLIQKKAEIYTHKKYLSASAERQIIKKLQMLAGTKSTVTINYFNDEVGLYEEFRDQVSTVKVERGKVFFNQRPAIAIANIKEVR</sequence>
<evidence type="ECO:0000313" key="1">
    <source>
        <dbReference type="EMBL" id="MBD7894230.1"/>
    </source>
</evidence>